<dbReference type="AlphaFoldDB" id="A0AAD6U382"/>
<evidence type="ECO:0000313" key="2">
    <source>
        <dbReference type="Proteomes" id="UP001222325"/>
    </source>
</evidence>
<name>A0AAD6U382_9AGAR</name>
<protein>
    <submittedName>
        <fullName evidence="1">Uncharacterized protein</fullName>
    </submittedName>
</protein>
<accession>A0AAD6U382</accession>
<comment type="caution">
    <text evidence="1">The sequence shown here is derived from an EMBL/GenBank/DDBJ whole genome shotgun (WGS) entry which is preliminary data.</text>
</comment>
<proteinExistence type="predicted"/>
<gene>
    <name evidence="1" type="ORF">B0H15DRAFT_801117</name>
</gene>
<dbReference type="Proteomes" id="UP001222325">
    <property type="component" value="Unassembled WGS sequence"/>
</dbReference>
<organism evidence="1 2">
    <name type="scientific">Mycena belliarum</name>
    <dbReference type="NCBI Taxonomy" id="1033014"/>
    <lineage>
        <taxon>Eukaryota</taxon>
        <taxon>Fungi</taxon>
        <taxon>Dikarya</taxon>
        <taxon>Basidiomycota</taxon>
        <taxon>Agaricomycotina</taxon>
        <taxon>Agaricomycetes</taxon>
        <taxon>Agaricomycetidae</taxon>
        <taxon>Agaricales</taxon>
        <taxon>Marasmiineae</taxon>
        <taxon>Mycenaceae</taxon>
        <taxon>Mycena</taxon>
    </lineage>
</organism>
<sequence>MTPRASPSSVTSIPDVPELRTWAAAFGLLGLGLLDAWVCEATVRELVAVPRADVDEAGIETAGVDAEVEDAPGIEDAPASAVEDGAVEVAAPPPTDDGSCATPAGHCELPLENEPFAGKYVQSPAPWYEQVTMSPTGAEPVRGVPSLSAGAHWIDCRREGAAAALEARRTAKASEAEKGRMATWVLKTK</sequence>
<keyword evidence="2" id="KW-1185">Reference proteome</keyword>
<dbReference type="EMBL" id="JARJCN010000027">
    <property type="protein sequence ID" value="KAJ7088065.1"/>
    <property type="molecule type" value="Genomic_DNA"/>
</dbReference>
<reference evidence="1" key="1">
    <citation type="submission" date="2023-03" db="EMBL/GenBank/DDBJ databases">
        <title>Massive genome expansion in bonnet fungi (Mycena s.s.) driven by repeated elements and novel gene families across ecological guilds.</title>
        <authorList>
            <consortium name="Lawrence Berkeley National Laboratory"/>
            <person name="Harder C.B."/>
            <person name="Miyauchi S."/>
            <person name="Viragh M."/>
            <person name="Kuo A."/>
            <person name="Thoen E."/>
            <person name="Andreopoulos B."/>
            <person name="Lu D."/>
            <person name="Skrede I."/>
            <person name="Drula E."/>
            <person name="Henrissat B."/>
            <person name="Morin E."/>
            <person name="Kohler A."/>
            <person name="Barry K."/>
            <person name="LaButti K."/>
            <person name="Morin E."/>
            <person name="Salamov A."/>
            <person name="Lipzen A."/>
            <person name="Mereny Z."/>
            <person name="Hegedus B."/>
            <person name="Baldrian P."/>
            <person name="Stursova M."/>
            <person name="Weitz H."/>
            <person name="Taylor A."/>
            <person name="Grigoriev I.V."/>
            <person name="Nagy L.G."/>
            <person name="Martin F."/>
            <person name="Kauserud H."/>
        </authorList>
    </citation>
    <scope>NUCLEOTIDE SEQUENCE</scope>
    <source>
        <strain evidence="1">CBHHK173m</strain>
    </source>
</reference>
<evidence type="ECO:0000313" key="1">
    <source>
        <dbReference type="EMBL" id="KAJ7088065.1"/>
    </source>
</evidence>